<dbReference type="OrthoDB" id="6605118at2759"/>
<name>A0A9P0H7D4_NEZVI</name>
<dbReference type="PANTHER" id="PTHR45774:SF3">
    <property type="entry name" value="BTB (POZ) DOMAIN-CONTAINING 2B-RELATED"/>
    <property type="match status" value="1"/>
</dbReference>
<dbReference type="Gene3D" id="3.30.710.10">
    <property type="entry name" value="Potassium Channel Kv1.1, Chain A"/>
    <property type="match status" value="1"/>
</dbReference>
<dbReference type="SUPFAM" id="SSF54695">
    <property type="entry name" value="POZ domain"/>
    <property type="match status" value="1"/>
</dbReference>
<protein>
    <recommendedName>
        <fullName evidence="1">BTB domain-containing protein</fullName>
    </recommendedName>
</protein>
<feature type="domain" description="BTB" evidence="1">
    <location>
        <begin position="29"/>
        <end position="95"/>
    </location>
</feature>
<evidence type="ECO:0000259" key="1">
    <source>
        <dbReference type="PROSITE" id="PS50097"/>
    </source>
</evidence>
<organism evidence="2 3">
    <name type="scientific">Nezara viridula</name>
    <name type="common">Southern green stink bug</name>
    <name type="synonym">Cimex viridulus</name>
    <dbReference type="NCBI Taxonomy" id="85310"/>
    <lineage>
        <taxon>Eukaryota</taxon>
        <taxon>Metazoa</taxon>
        <taxon>Ecdysozoa</taxon>
        <taxon>Arthropoda</taxon>
        <taxon>Hexapoda</taxon>
        <taxon>Insecta</taxon>
        <taxon>Pterygota</taxon>
        <taxon>Neoptera</taxon>
        <taxon>Paraneoptera</taxon>
        <taxon>Hemiptera</taxon>
        <taxon>Heteroptera</taxon>
        <taxon>Panheteroptera</taxon>
        <taxon>Pentatomomorpha</taxon>
        <taxon>Pentatomoidea</taxon>
        <taxon>Pentatomidae</taxon>
        <taxon>Pentatominae</taxon>
        <taxon>Nezara</taxon>
    </lineage>
</organism>
<dbReference type="PANTHER" id="PTHR45774">
    <property type="entry name" value="BTB/POZ DOMAIN-CONTAINING"/>
    <property type="match status" value="1"/>
</dbReference>
<dbReference type="Pfam" id="PF00651">
    <property type="entry name" value="BTB"/>
    <property type="match status" value="1"/>
</dbReference>
<accession>A0A9P0H7D4</accession>
<dbReference type="Proteomes" id="UP001152798">
    <property type="component" value="Chromosome 3"/>
</dbReference>
<dbReference type="AlphaFoldDB" id="A0A9P0H7D4"/>
<dbReference type="EMBL" id="OV725079">
    <property type="protein sequence ID" value="CAH1396768.1"/>
    <property type="molecule type" value="Genomic_DNA"/>
</dbReference>
<dbReference type="InterPro" id="IPR000210">
    <property type="entry name" value="BTB/POZ_dom"/>
</dbReference>
<dbReference type="PROSITE" id="PS50097">
    <property type="entry name" value="BTB"/>
    <property type="match status" value="1"/>
</dbReference>
<keyword evidence="3" id="KW-1185">Reference proteome</keyword>
<dbReference type="CDD" id="cd18186">
    <property type="entry name" value="BTB_POZ_ZBTB_KLHL-like"/>
    <property type="match status" value="1"/>
</dbReference>
<dbReference type="InterPro" id="IPR011333">
    <property type="entry name" value="SKP1/BTB/POZ_sf"/>
</dbReference>
<dbReference type="Gene3D" id="1.25.40.420">
    <property type="match status" value="1"/>
</dbReference>
<sequence length="453" mass="52375">MALVMNDWQTKSKTFAEKCSYVFEKKLLTDCEFHVESEKIQCHKLILAMSSPVFQAMFFNGYSEESVPIIISDIKPDIFLQMIHFIYDIPIYIQSYINACDLYYAAKKYLLTFLEKECINYLLEYLNHSNVLYLYEFSKFHDEIKLRKQCILEIQLHTTEVLRSVHASNMSEDTISSILDLHTLNVPSELTLFKMVEEWFLSTIDMKESSSTQWKGKCYGLLKKIRFLSLTTTEFAEGILTTKLLTDKQKLDILLRITKVMETSMGNGLCELRQKRRPVNIKSTKLLDIQDVSEIRCDGSEWLTSLFKVSSPMDLIGIEIKMQRREEGGQYIENIIVKVAEAQSKFHFAEGNIYGPVHYNSKAQILFNTVAKLKPGKDYALHVFLCKPGMYPIGRHNKSFGENNDPEIIDFISHSSWQGAHPFNTTILSSIIYTDPAEEDDEDTKNHLQMKSI</sequence>
<dbReference type="SMART" id="SM00875">
    <property type="entry name" value="BACK"/>
    <property type="match status" value="1"/>
</dbReference>
<dbReference type="SMART" id="SM00225">
    <property type="entry name" value="BTB"/>
    <property type="match status" value="1"/>
</dbReference>
<evidence type="ECO:0000313" key="2">
    <source>
        <dbReference type="EMBL" id="CAH1396768.1"/>
    </source>
</evidence>
<dbReference type="InterPro" id="IPR011705">
    <property type="entry name" value="BACK"/>
</dbReference>
<dbReference type="Pfam" id="PF07707">
    <property type="entry name" value="BACK"/>
    <property type="match status" value="1"/>
</dbReference>
<gene>
    <name evidence="2" type="ORF">NEZAVI_LOCUS6765</name>
</gene>
<reference evidence="2" key="1">
    <citation type="submission" date="2022-01" db="EMBL/GenBank/DDBJ databases">
        <authorList>
            <person name="King R."/>
        </authorList>
    </citation>
    <scope>NUCLEOTIDE SEQUENCE</scope>
</reference>
<evidence type="ECO:0000313" key="3">
    <source>
        <dbReference type="Proteomes" id="UP001152798"/>
    </source>
</evidence>
<proteinExistence type="predicted"/>